<accession>A0ACB9MF26</accession>
<reference evidence="1 2" key="1">
    <citation type="journal article" date="2022" name="DNA Res.">
        <title>Chromosomal-level genome assembly of the orchid tree Bauhinia variegata (Leguminosae; Cercidoideae) supports the allotetraploid origin hypothesis of Bauhinia.</title>
        <authorList>
            <person name="Zhong Y."/>
            <person name="Chen Y."/>
            <person name="Zheng D."/>
            <person name="Pang J."/>
            <person name="Liu Y."/>
            <person name="Luo S."/>
            <person name="Meng S."/>
            <person name="Qian L."/>
            <person name="Wei D."/>
            <person name="Dai S."/>
            <person name="Zhou R."/>
        </authorList>
    </citation>
    <scope>NUCLEOTIDE SEQUENCE [LARGE SCALE GENOMIC DNA]</scope>
    <source>
        <strain evidence="1">BV-YZ2020</strain>
    </source>
</reference>
<keyword evidence="2" id="KW-1185">Reference proteome</keyword>
<dbReference type="EMBL" id="CM039434">
    <property type="protein sequence ID" value="KAI4322722.1"/>
    <property type="molecule type" value="Genomic_DNA"/>
</dbReference>
<sequence>MSSEPQIRHGLRKLQVTTRETVTRCGDAKDKNSGVRGTDSEHEGNEDDKTATSKEKRIPEAPGKLKRFVLGSSFKRKQKLNKFKLLGIIKRDEYDDEVDAFLRSTFAKRTLIHSK</sequence>
<dbReference type="Proteomes" id="UP000828941">
    <property type="component" value="Chromosome 9"/>
</dbReference>
<gene>
    <name evidence="1" type="ORF">L6164_022389</name>
</gene>
<protein>
    <submittedName>
        <fullName evidence="1">Uncharacterized protein</fullName>
    </submittedName>
</protein>
<proteinExistence type="predicted"/>
<evidence type="ECO:0000313" key="1">
    <source>
        <dbReference type="EMBL" id="KAI4322722.1"/>
    </source>
</evidence>
<name>A0ACB9MF26_BAUVA</name>
<comment type="caution">
    <text evidence="1">The sequence shown here is derived from an EMBL/GenBank/DDBJ whole genome shotgun (WGS) entry which is preliminary data.</text>
</comment>
<organism evidence="1 2">
    <name type="scientific">Bauhinia variegata</name>
    <name type="common">Purple orchid tree</name>
    <name type="synonym">Phanera variegata</name>
    <dbReference type="NCBI Taxonomy" id="167791"/>
    <lineage>
        <taxon>Eukaryota</taxon>
        <taxon>Viridiplantae</taxon>
        <taxon>Streptophyta</taxon>
        <taxon>Embryophyta</taxon>
        <taxon>Tracheophyta</taxon>
        <taxon>Spermatophyta</taxon>
        <taxon>Magnoliopsida</taxon>
        <taxon>eudicotyledons</taxon>
        <taxon>Gunneridae</taxon>
        <taxon>Pentapetalae</taxon>
        <taxon>rosids</taxon>
        <taxon>fabids</taxon>
        <taxon>Fabales</taxon>
        <taxon>Fabaceae</taxon>
        <taxon>Cercidoideae</taxon>
        <taxon>Cercideae</taxon>
        <taxon>Bauhiniinae</taxon>
        <taxon>Bauhinia</taxon>
    </lineage>
</organism>
<evidence type="ECO:0000313" key="2">
    <source>
        <dbReference type="Proteomes" id="UP000828941"/>
    </source>
</evidence>